<dbReference type="SMART" id="SM00181">
    <property type="entry name" value="EGF"/>
    <property type="match status" value="4"/>
</dbReference>
<dbReference type="Pfam" id="PF25024">
    <property type="entry name" value="EGF_TEN"/>
    <property type="match status" value="1"/>
</dbReference>
<feature type="region of interest" description="Disordered" evidence="10">
    <location>
        <begin position="97"/>
        <end position="121"/>
    </location>
</feature>
<feature type="domain" description="Fibronectin type-III" evidence="12">
    <location>
        <begin position="706"/>
        <end position="795"/>
    </location>
</feature>
<dbReference type="InterPro" id="IPR013783">
    <property type="entry name" value="Ig-like_fold"/>
</dbReference>
<keyword evidence="7" id="KW-0677">Repeat</keyword>
<dbReference type="SUPFAM" id="SSF49265">
    <property type="entry name" value="Fibronectin type III"/>
    <property type="match status" value="5"/>
</dbReference>
<keyword evidence="3" id="KW-0964">Secreted</keyword>
<dbReference type="SMART" id="SM00060">
    <property type="entry name" value="FN3"/>
    <property type="match status" value="8"/>
</dbReference>
<feature type="domain" description="Fibronectin type-III" evidence="12">
    <location>
        <begin position="970"/>
        <end position="1064"/>
    </location>
</feature>
<evidence type="ECO:0000256" key="11">
    <source>
        <dbReference type="SAM" id="SignalP"/>
    </source>
</evidence>
<evidence type="ECO:0000256" key="6">
    <source>
        <dbReference type="ARBA" id="ARBA00022729"/>
    </source>
</evidence>
<dbReference type="InterPro" id="IPR050991">
    <property type="entry name" value="ECM_Regulatory_Proteins"/>
</dbReference>
<dbReference type="InterPro" id="IPR020837">
    <property type="entry name" value="Fibrinogen_CS"/>
</dbReference>
<evidence type="ECO:0000256" key="7">
    <source>
        <dbReference type="ARBA" id="ARBA00022737"/>
    </source>
</evidence>
<dbReference type="PROSITE" id="PS00514">
    <property type="entry name" value="FIBRINOGEN_C_1"/>
    <property type="match status" value="1"/>
</dbReference>
<dbReference type="PROSITE" id="PS01186">
    <property type="entry name" value="EGF_2"/>
    <property type="match status" value="1"/>
</dbReference>
<dbReference type="Pfam" id="PF00147">
    <property type="entry name" value="Fibrinogen_C"/>
    <property type="match status" value="1"/>
</dbReference>
<dbReference type="InterPro" id="IPR003961">
    <property type="entry name" value="FN3_dom"/>
</dbReference>
<keyword evidence="8" id="KW-1015">Disulfide bond</keyword>
<proteinExistence type="inferred from homology"/>
<feature type="domain" description="Fibronectin type-III" evidence="12">
    <location>
        <begin position="524"/>
        <end position="615"/>
    </location>
</feature>
<feature type="chain" id="PRO_5017458908" description="Tenascin R (restrictin, janusin)" evidence="11">
    <location>
        <begin position="32"/>
        <end position="1285"/>
    </location>
</feature>
<evidence type="ECO:0000259" key="12">
    <source>
        <dbReference type="PROSITE" id="PS50853"/>
    </source>
</evidence>
<name>A0A3B3XD84_9TELE</name>
<reference evidence="14" key="2">
    <citation type="submission" date="2025-09" db="UniProtKB">
        <authorList>
            <consortium name="Ensembl"/>
        </authorList>
    </citation>
    <scope>IDENTIFICATION</scope>
</reference>
<keyword evidence="4" id="KW-0272">Extracellular matrix</keyword>
<dbReference type="InterPro" id="IPR002181">
    <property type="entry name" value="Fibrinogen_a/b/g_C_dom"/>
</dbReference>
<dbReference type="InterPro" id="IPR036116">
    <property type="entry name" value="FN3_sf"/>
</dbReference>
<dbReference type="CDD" id="cd00087">
    <property type="entry name" value="FReD"/>
    <property type="match status" value="1"/>
</dbReference>
<dbReference type="Gene3D" id="2.10.25.10">
    <property type="entry name" value="Laminin"/>
    <property type="match status" value="4"/>
</dbReference>
<feature type="signal peptide" evidence="11">
    <location>
        <begin position="1"/>
        <end position="31"/>
    </location>
</feature>
<comment type="subcellular location">
    <subcellularLocation>
        <location evidence="1">Secreted</location>
        <location evidence="1">Extracellular space</location>
        <location evidence="1">Extracellular matrix</location>
    </subcellularLocation>
</comment>
<evidence type="ECO:0000313" key="15">
    <source>
        <dbReference type="Proteomes" id="UP000261480"/>
    </source>
</evidence>
<dbReference type="PROSITE" id="PS50853">
    <property type="entry name" value="FN3"/>
    <property type="match status" value="7"/>
</dbReference>
<evidence type="ECO:0000313" key="14">
    <source>
        <dbReference type="Ensembl" id="ENSPMEP00000013031.1"/>
    </source>
</evidence>
<dbReference type="PROSITE" id="PS00022">
    <property type="entry name" value="EGF_1"/>
    <property type="match status" value="2"/>
</dbReference>
<evidence type="ECO:0000256" key="1">
    <source>
        <dbReference type="ARBA" id="ARBA00004498"/>
    </source>
</evidence>
<feature type="domain" description="Fibronectin type-III" evidence="12">
    <location>
        <begin position="796"/>
        <end position="882"/>
    </location>
</feature>
<evidence type="ECO:0000256" key="8">
    <source>
        <dbReference type="ARBA" id="ARBA00023157"/>
    </source>
</evidence>
<protein>
    <recommendedName>
        <fullName evidence="16">Tenascin R (restrictin, janusin)</fullName>
    </recommendedName>
</protein>
<keyword evidence="9" id="KW-0325">Glycoprotein</keyword>
<dbReference type="CDD" id="cd00063">
    <property type="entry name" value="FN3"/>
    <property type="match status" value="8"/>
</dbReference>
<feature type="domain" description="Fibrinogen C-terminal" evidence="13">
    <location>
        <begin position="1056"/>
        <end position="1271"/>
    </location>
</feature>
<feature type="compositionally biased region" description="Low complexity" evidence="10">
    <location>
        <begin position="106"/>
        <end position="121"/>
    </location>
</feature>
<dbReference type="FunFam" id="3.90.215.10:FF:000001">
    <property type="entry name" value="Tenascin isoform 1"/>
    <property type="match status" value="1"/>
</dbReference>
<evidence type="ECO:0000256" key="2">
    <source>
        <dbReference type="ARBA" id="ARBA00008673"/>
    </source>
</evidence>
<organism evidence="14 15">
    <name type="scientific">Poecilia mexicana</name>
    <dbReference type="NCBI Taxonomy" id="48701"/>
    <lineage>
        <taxon>Eukaryota</taxon>
        <taxon>Metazoa</taxon>
        <taxon>Chordata</taxon>
        <taxon>Craniata</taxon>
        <taxon>Vertebrata</taxon>
        <taxon>Euteleostomi</taxon>
        <taxon>Actinopterygii</taxon>
        <taxon>Neopterygii</taxon>
        <taxon>Teleostei</taxon>
        <taxon>Neoteleostei</taxon>
        <taxon>Acanthomorphata</taxon>
        <taxon>Ovalentaria</taxon>
        <taxon>Atherinomorphae</taxon>
        <taxon>Cyprinodontiformes</taxon>
        <taxon>Poeciliidae</taxon>
        <taxon>Poeciliinae</taxon>
        <taxon>Poecilia</taxon>
    </lineage>
</organism>
<dbReference type="PANTHER" id="PTHR46708">
    <property type="entry name" value="TENASCIN"/>
    <property type="match status" value="1"/>
</dbReference>
<feature type="domain" description="Fibronectin type-III" evidence="12">
    <location>
        <begin position="346"/>
        <end position="437"/>
    </location>
</feature>
<evidence type="ECO:0008006" key="16">
    <source>
        <dbReference type="Google" id="ProtNLM"/>
    </source>
</evidence>
<keyword evidence="6 11" id="KW-0732">Signal</keyword>
<dbReference type="Gene3D" id="2.60.40.10">
    <property type="entry name" value="Immunoglobulins"/>
    <property type="match status" value="8"/>
</dbReference>
<accession>A0A3B3XD84</accession>
<feature type="domain" description="Fibronectin type-III" evidence="12">
    <location>
        <begin position="616"/>
        <end position="705"/>
    </location>
</feature>
<reference evidence="14" key="1">
    <citation type="submission" date="2025-08" db="UniProtKB">
        <authorList>
            <consortium name="Ensembl"/>
        </authorList>
    </citation>
    <scope>IDENTIFICATION</scope>
</reference>
<keyword evidence="5" id="KW-0245">EGF-like domain</keyword>
<dbReference type="Proteomes" id="UP000261480">
    <property type="component" value="Unplaced"/>
</dbReference>
<dbReference type="Pfam" id="PF00041">
    <property type="entry name" value="fn3"/>
    <property type="match status" value="7"/>
</dbReference>
<dbReference type="SUPFAM" id="SSF56496">
    <property type="entry name" value="Fibrinogen C-terminal domain-like"/>
    <property type="match status" value="1"/>
</dbReference>
<dbReference type="NCBIfam" id="NF040941">
    <property type="entry name" value="GGGWT_bact"/>
    <property type="match status" value="1"/>
</dbReference>
<dbReference type="FunFam" id="2.60.40.10:FF:000099">
    <property type="entry name" value="Fibronectin 1"/>
    <property type="match status" value="2"/>
</dbReference>
<dbReference type="InterPro" id="IPR014716">
    <property type="entry name" value="Fibrinogen_a/b/g_C_1"/>
</dbReference>
<feature type="domain" description="Fibronectin type-III" evidence="12">
    <location>
        <begin position="883"/>
        <end position="969"/>
    </location>
</feature>
<dbReference type="InterPro" id="IPR000742">
    <property type="entry name" value="EGF"/>
</dbReference>
<dbReference type="STRING" id="48701.ENSPMEP00000013031"/>
<dbReference type="InterPro" id="IPR036056">
    <property type="entry name" value="Fibrinogen-like_C"/>
</dbReference>
<comment type="similarity">
    <text evidence="2">Belongs to the tenascin family.</text>
</comment>
<dbReference type="PROSITE" id="PS51406">
    <property type="entry name" value="FIBRINOGEN_C_2"/>
    <property type="match status" value="1"/>
</dbReference>
<evidence type="ECO:0000256" key="3">
    <source>
        <dbReference type="ARBA" id="ARBA00022525"/>
    </source>
</evidence>
<keyword evidence="15" id="KW-1185">Reference proteome</keyword>
<evidence type="ECO:0000256" key="9">
    <source>
        <dbReference type="ARBA" id="ARBA00023180"/>
    </source>
</evidence>
<dbReference type="FunFam" id="2.10.25.10:FF:000001">
    <property type="entry name" value="Tenascin C"/>
    <property type="match status" value="2"/>
</dbReference>
<dbReference type="SMART" id="SM00186">
    <property type="entry name" value="FBG"/>
    <property type="match status" value="1"/>
</dbReference>
<dbReference type="Gene3D" id="3.90.215.10">
    <property type="entry name" value="Gamma Fibrinogen, chain A, domain 1"/>
    <property type="match status" value="1"/>
</dbReference>
<evidence type="ECO:0000256" key="10">
    <source>
        <dbReference type="SAM" id="MobiDB-lite"/>
    </source>
</evidence>
<evidence type="ECO:0000259" key="13">
    <source>
        <dbReference type="PROSITE" id="PS51406"/>
    </source>
</evidence>
<dbReference type="Ensembl" id="ENSPMET00000020604.1">
    <property type="protein sequence ID" value="ENSPMEP00000013031.1"/>
    <property type="gene ID" value="ENSPMEG00000015361.1"/>
</dbReference>
<evidence type="ECO:0000256" key="4">
    <source>
        <dbReference type="ARBA" id="ARBA00022530"/>
    </source>
</evidence>
<sequence length="1285" mass="141069">MPESKQLHCTRELTTMLALALLFALQGAAHAAPSGDNKLVRTTRVRRQIPEGDQFPSASSVNQTLREQPLVFNHVYNINVPMESLCSVDLDASVAPDSHAELGSRPPAEGPGEPAGPTEYAEQTLDAESQVTFTHRINIPKAACSCPAITTIQQLATRVEMLEREVSMLRAQCGSGCCGEGSAMGRLDFVPGCSGHGSFSFDLCGCICEEGWGGKNCSEPRCPNDCSGQGVCIEGECVCDRDFGGDNCSEPRCPSDCSGRGLCIDGECVCEESFTGEDCMVGRCLNDCSDQGLCVNGTCQCRPGYVGEDCSLVYCANNCSKKGVCKEGFCVCQDGFAGDDCNSVAPAMNLNARGVTDRTIELEWEGSIMVTDFLVTYTPSSPGGVQLEVRLPGNTSSWIITGLEAGIEYNINVFAVINNSISVPSSITVWTYLSNPDGLVFKSITETSVEVQWQPFYYSFDGWEISFIPKDNDGGMTAQLPSTITSFIQSGLRPGEEYTVNLVALREQGRSQPVTATFTTLIDGPTQLIVRDVSDTVAFVEWTPPKAKIDQIVLRYGLVRGEGPRTTFRLQPTLTQYSLQVLRPGSRYEVSVSGVRKGNESGSISTEFTTEIDAPKNLRLVSKTSTTLELEWDNSEAEVEGYQVVYSTLAGDQYDKVIVPRNEGATTKTNLTDLLPGTEYGIGISAMKGINQSTPATMNARTGLDVPMDLTVTASTDNSITLVWGVVQGPIDHYRVTYTSSSGITTELTVPKDITTTTLTDLDPGTEYTITVAARRGRQQSTAATIDAFTEMDPPKELAVSDVTEDSVTISWIKPLAPFEYYKLSYQSARGRVDSEMIDSDVTNYTLSSLFPATEYEISLNAVRGSQESRPVTTSVFTAMDMPAELTALNITPQGALLRWNPPLSNVDNYVLTITHNQLTADTFLVEGHKHEHQLSNLKPSTTYSVALYATKGPLTSGTVITNLQTPMDAPVNLTASEVNHRSGLISWQPPIAEIDNYMLTYKTPDGSRKELILDAEDTWIRLEGLVESAEYTVKLQAARGLDTSAVVSTTFTTGSRLFSTPQNCAQHLLNGETVSGVYTIYINRDPSQGVQVYCDMTTDEGGWIVFQRRQNGLTDFSRKWSDYRVGFGNLEDEFWLGLDNIQKIASQGRYELRIDMRDGQESVYANYDKFSIGDARNLYKLRIGEYNGTAGDSFSYHQGRPFSTKDRDNDIAVTNCALSYKGAWWYKNCHRANLNGKYGESRHSQGINWYHWKGHEFSIPFVEMKMRPFNFRSISSKRRRSTSV</sequence>
<dbReference type="CDD" id="cd00054">
    <property type="entry name" value="EGF_CA"/>
    <property type="match status" value="1"/>
</dbReference>
<dbReference type="PANTHER" id="PTHR46708:SF13">
    <property type="entry name" value="TENASCIN-R"/>
    <property type="match status" value="1"/>
</dbReference>
<evidence type="ECO:0000256" key="5">
    <source>
        <dbReference type="ARBA" id="ARBA00022536"/>
    </source>
</evidence>